<protein>
    <submittedName>
        <fullName evidence="1">Uncharacterized protein</fullName>
    </submittedName>
</protein>
<evidence type="ECO:0000313" key="1">
    <source>
        <dbReference type="EMBL" id="KAF7815820.1"/>
    </source>
</evidence>
<keyword evidence="2" id="KW-1185">Reference proteome</keyword>
<comment type="caution">
    <text evidence="1">The sequence shown here is derived from an EMBL/GenBank/DDBJ whole genome shotgun (WGS) entry which is preliminary data.</text>
</comment>
<evidence type="ECO:0000313" key="2">
    <source>
        <dbReference type="Proteomes" id="UP000634136"/>
    </source>
</evidence>
<gene>
    <name evidence="1" type="ORF">G2W53_029789</name>
</gene>
<dbReference type="Proteomes" id="UP000634136">
    <property type="component" value="Unassembled WGS sequence"/>
</dbReference>
<organism evidence="1 2">
    <name type="scientific">Senna tora</name>
    <dbReference type="NCBI Taxonomy" id="362788"/>
    <lineage>
        <taxon>Eukaryota</taxon>
        <taxon>Viridiplantae</taxon>
        <taxon>Streptophyta</taxon>
        <taxon>Embryophyta</taxon>
        <taxon>Tracheophyta</taxon>
        <taxon>Spermatophyta</taxon>
        <taxon>Magnoliopsida</taxon>
        <taxon>eudicotyledons</taxon>
        <taxon>Gunneridae</taxon>
        <taxon>Pentapetalae</taxon>
        <taxon>rosids</taxon>
        <taxon>fabids</taxon>
        <taxon>Fabales</taxon>
        <taxon>Fabaceae</taxon>
        <taxon>Caesalpinioideae</taxon>
        <taxon>Cassia clade</taxon>
        <taxon>Senna</taxon>
    </lineage>
</organism>
<accession>A0A834T6A4</accession>
<dbReference type="AlphaFoldDB" id="A0A834T6A4"/>
<proteinExistence type="predicted"/>
<name>A0A834T6A4_9FABA</name>
<sequence length="19" mass="1982">MTTTVRIQATATATGESNE</sequence>
<reference evidence="1" key="1">
    <citation type="submission" date="2020-09" db="EMBL/GenBank/DDBJ databases">
        <title>Genome-Enabled Discovery of Anthraquinone Biosynthesis in Senna tora.</title>
        <authorList>
            <person name="Kang S.-H."/>
            <person name="Pandey R.P."/>
            <person name="Lee C.-M."/>
            <person name="Sim J.-S."/>
            <person name="Jeong J.-T."/>
            <person name="Choi B.-S."/>
            <person name="Jung M."/>
            <person name="Ginzburg D."/>
            <person name="Zhao K."/>
            <person name="Won S.Y."/>
            <person name="Oh T.-J."/>
            <person name="Yu Y."/>
            <person name="Kim N.-H."/>
            <person name="Lee O.R."/>
            <person name="Lee T.-H."/>
            <person name="Bashyal P."/>
            <person name="Kim T.-S."/>
            <person name="Lee W.-H."/>
            <person name="Kawkins C."/>
            <person name="Kim C.-K."/>
            <person name="Kim J.S."/>
            <person name="Ahn B.O."/>
            <person name="Rhee S.Y."/>
            <person name="Sohng J.K."/>
        </authorList>
    </citation>
    <scope>NUCLEOTIDE SEQUENCE</scope>
    <source>
        <tissue evidence="1">Leaf</tissue>
    </source>
</reference>
<dbReference type="EMBL" id="JAAIUW010000009">
    <property type="protein sequence ID" value="KAF7815820.1"/>
    <property type="molecule type" value="Genomic_DNA"/>
</dbReference>